<gene>
    <name evidence="1" type="ORF">PLANPX_5613</name>
</gene>
<evidence type="ECO:0000313" key="1">
    <source>
        <dbReference type="EMBL" id="BBO36001.1"/>
    </source>
</evidence>
<sequence length="180" mass="20667">MISVRPKLAELVYQLYGRSLHPELFDIQQSRTVERGDYKATVQITTAGHVVTWQHRGLTLTEVAAGAHHPLPQRRRLMSYRVKGERTDRIEIRPGLTYEMSFSLEPADHEKFAAYQRELTLAGTRQGMLQRFQPSGRFETGALSYVNIESRDKMLCVQAFHTFPDDSAVLKIQSWYRLGG</sequence>
<dbReference type="KEGG" id="lpav:PLANPX_5613"/>
<dbReference type="EMBL" id="AP021861">
    <property type="protein sequence ID" value="BBO36001.1"/>
    <property type="molecule type" value="Genomic_DNA"/>
</dbReference>
<evidence type="ECO:0000313" key="2">
    <source>
        <dbReference type="Proteomes" id="UP000326837"/>
    </source>
</evidence>
<dbReference type="RefSeq" id="WP_152101257.1">
    <property type="nucleotide sequence ID" value="NZ_AP021861.1"/>
</dbReference>
<name>A0A5K7XL69_9BACT</name>
<proteinExistence type="predicted"/>
<evidence type="ECO:0008006" key="3">
    <source>
        <dbReference type="Google" id="ProtNLM"/>
    </source>
</evidence>
<reference evidence="2" key="1">
    <citation type="submission" date="2019-10" db="EMBL/GenBank/DDBJ databases">
        <title>Lacipirellula parvula gen. nov., sp. nov., representing a lineage of planctomycetes widespread in freshwater anoxic habitats, and description of the family Lacipirellulaceae.</title>
        <authorList>
            <person name="Dedysh S.N."/>
            <person name="Kulichevskaya I.S."/>
            <person name="Beletsky A.V."/>
            <person name="Rakitin A.L."/>
            <person name="Mardanov A.V."/>
            <person name="Ivanova A.A."/>
            <person name="Saltykova V.X."/>
            <person name="Rijpstra W.I.C."/>
            <person name="Sinninghe Damste J.S."/>
            <person name="Ravin N.V."/>
        </authorList>
    </citation>
    <scope>NUCLEOTIDE SEQUENCE [LARGE SCALE GENOMIC DNA]</scope>
    <source>
        <strain evidence="2">PX69</strain>
    </source>
</reference>
<organism evidence="1 2">
    <name type="scientific">Lacipirellula parvula</name>
    <dbReference type="NCBI Taxonomy" id="2650471"/>
    <lineage>
        <taxon>Bacteria</taxon>
        <taxon>Pseudomonadati</taxon>
        <taxon>Planctomycetota</taxon>
        <taxon>Planctomycetia</taxon>
        <taxon>Pirellulales</taxon>
        <taxon>Lacipirellulaceae</taxon>
        <taxon>Lacipirellula</taxon>
    </lineage>
</organism>
<dbReference type="AlphaFoldDB" id="A0A5K7XL69"/>
<keyword evidence="2" id="KW-1185">Reference proteome</keyword>
<dbReference type="Pfam" id="PF10936">
    <property type="entry name" value="DUF2617"/>
    <property type="match status" value="1"/>
</dbReference>
<dbReference type="InterPro" id="IPR024486">
    <property type="entry name" value="DUF2617"/>
</dbReference>
<accession>A0A5K7XL69</accession>
<protein>
    <recommendedName>
        <fullName evidence="3">DUF2617 domain-containing protein</fullName>
    </recommendedName>
</protein>
<dbReference type="Proteomes" id="UP000326837">
    <property type="component" value="Chromosome"/>
</dbReference>